<feature type="transmembrane region" description="Helical" evidence="7">
    <location>
        <begin position="29"/>
        <end position="50"/>
    </location>
</feature>
<keyword evidence="3 7" id="KW-0812">Transmembrane</keyword>
<organism evidence="9 10">
    <name type="scientific">Lophiostoma macrostomum CBS 122681</name>
    <dbReference type="NCBI Taxonomy" id="1314788"/>
    <lineage>
        <taxon>Eukaryota</taxon>
        <taxon>Fungi</taxon>
        <taxon>Dikarya</taxon>
        <taxon>Ascomycota</taxon>
        <taxon>Pezizomycotina</taxon>
        <taxon>Dothideomycetes</taxon>
        <taxon>Pleosporomycetidae</taxon>
        <taxon>Pleosporales</taxon>
        <taxon>Lophiostomataceae</taxon>
        <taxon>Lophiostoma</taxon>
    </lineage>
</organism>
<evidence type="ECO:0000256" key="4">
    <source>
        <dbReference type="ARBA" id="ARBA00022970"/>
    </source>
</evidence>
<gene>
    <name evidence="9" type="ORF">K491DRAFT_677429</name>
</gene>
<dbReference type="GO" id="GO:0015171">
    <property type="term" value="F:amino acid transmembrane transporter activity"/>
    <property type="evidence" value="ECO:0007669"/>
    <property type="project" value="TreeGrafter"/>
</dbReference>
<protein>
    <recommendedName>
        <fullName evidence="8">Amino acid permease/ SLC12A domain-containing protein</fullName>
    </recommendedName>
</protein>
<comment type="subcellular location">
    <subcellularLocation>
        <location evidence="1">Membrane</location>
        <topology evidence="1">Multi-pass membrane protein</topology>
    </subcellularLocation>
</comment>
<keyword evidence="10" id="KW-1185">Reference proteome</keyword>
<name>A0A6A6TCC2_9PLEO</name>
<proteinExistence type="predicted"/>
<feature type="transmembrane region" description="Helical" evidence="7">
    <location>
        <begin position="508"/>
        <end position="533"/>
    </location>
</feature>
<keyword evidence="6 7" id="KW-0472">Membrane</keyword>
<dbReference type="Proteomes" id="UP000799324">
    <property type="component" value="Unassembled WGS sequence"/>
</dbReference>
<evidence type="ECO:0000256" key="6">
    <source>
        <dbReference type="ARBA" id="ARBA00023136"/>
    </source>
</evidence>
<dbReference type="PANTHER" id="PTHR43341:SF1">
    <property type="entry name" value="GENERAL AMINO-ACID PERMEASE GAP1"/>
    <property type="match status" value="1"/>
</dbReference>
<sequence>MAELRPLDRNPYYVQHFESLDAALGRPQLVGIGISGCVGVGIFVTSGALIAIAGSLGAVLCYIIAGGVSACVLYTLTDMVACRPITGSLIDLPHTFLDPAWGFAVAASYTLANICSMATLTAQSAELTALLRGDKKNSLGTEVGINFLFIGLTAISHCLGVKVVMWFKLLLFVLVCIFMLIINVGGGGPRTGPYNGNYTSNAFTPGFKPTGFDSTSTPFLRSSSVEDSQFGMGGAGGRLFAFLTALAFCMFSCMGGEMVAMTAGEAKAPYKDIPIVMSFVYVVPLSLYPLMMLSAGTNVNYADPDLPKLWSAGVGSIPKSPFVIAIEHSSLHGLPVALNLFFVISGYTAANTALYVASRTVFVLAQQYLPRRYADVLGRTNNGHTPLAAIGLCSILGLLSLVGLSQYAYSQPRITLSELYTGTLACIYICECCTFLKFKAGLERLSKQRILSRNDPLYIERLFRSRWQPLPTYVGIIGCSFVILWSGITPLYILAARGSLTSTTNLKSAAALAFDVIGAYIGPLLFATFYLVYKYVTPRSFSVDIRDLTPSHYVLEDVNASDQKYPEDAERNASTATDHVYRNDSQAFELESPVDNRFSAGTVSRARASVDLHGQHNEHMSPDMQDEIEARRARDEERHRVKDILLGRPKRLERGFWREAWSLVW</sequence>
<evidence type="ECO:0000256" key="2">
    <source>
        <dbReference type="ARBA" id="ARBA00022448"/>
    </source>
</evidence>
<dbReference type="PANTHER" id="PTHR43341">
    <property type="entry name" value="AMINO ACID PERMEASE"/>
    <property type="match status" value="1"/>
</dbReference>
<feature type="transmembrane region" description="Helical" evidence="7">
    <location>
        <begin position="470"/>
        <end position="488"/>
    </location>
</feature>
<feature type="domain" description="Amino acid permease/ SLC12A" evidence="8">
    <location>
        <begin position="31"/>
        <end position="539"/>
    </location>
</feature>
<evidence type="ECO:0000259" key="8">
    <source>
        <dbReference type="Pfam" id="PF00324"/>
    </source>
</evidence>
<dbReference type="Gene3D" id="1.20.1740.10">
    <property type="entry name" value="Amino acid/polyamine transporter I"/>
    <property type="match status" value="1"/>
</dbReference>
<keyword evidence="4" id="KW-0029">Amino-acid transport</keyword>
<feature type="transmembrane region" description="Helical" evidence="7">
    <location>
        <begin position="139"/>
        <end position="159"/>
    </location>
</feature>
<evidence type="ECO:0000256" key="3">
    <source>
        <dbReference type="ARBA" id="ARBA00022692"/>
    </source>
</evidence>
<dbReference type="InterPro" id="IPR004841">
    <property type="entry name" value="AA-permease/SLC12A_dom"/>
</dbReference>
<feature type="transmembrane region" description="Helical" evidence="7">
    <location>
        <begin position="386"/>
        <end position="407"/>
    </location>
</feature>
<keyword evidence="2" id="KW-0813">Transport</keyword>
<feature type="transmembrane region" description="Helical" evidence="7">
    <location>
        <begin position="340"/>
        <end position="365"/>
    </location>
</feature>
<evidence type="ECO:0000313" key="9">
    <source>
        <dbReference type="EMBL" id="KAF2657272.1"/>
    </source>
</evidence>
<evidence type="ECO:0000256" key="1">
    <source>
        <dbReference type="ARBA" id="ARBA00004141"/>
    </source>
</evidence>
<evidence type="ECO:0000313" key="10">
    <source>
        <dbReference type="Proteomes" id="UP000799324"/>
    </source>
</evidence>
<keyword evidence="5 7" id="KW-1133">Transmembrane helix</keyword>
<dbReference type="GO" id="GO:0016020">
    <property type="term" value="C:membrane"/>
    <property type="evidence" value="ECO:0007669"/>
    <property type="project" value="UniProtKB-SubCell"/>
</dbReference>
<dbReference type="Pfam" id="PF00324">
    <property type="entry name" value="AA_permease"/>
    <property type="match status" value="1"/>
</dbReference>
<dbReference type="InterPro" id="IPR050524">
    <property type="entry name" value="APC_YAT"/>
</dbReference>
<feature type="transmembrane region" description="Helical" evidence="7">
    <location>
        <begin position="239"/>
        <end position="261"/>
    </location>
</feature>
<feature type="transmembrane region" description="Helical" evidence="7">
    <location>
        <begin position="273"/>
        <end position="291"/>
    </location>
</feature>
<evidence type="ECO:0000256" key="5">
    <source>
        <dbReference type="ARBA" id="ARBA00022989"/>
    </source>
</evidence>
<accession>A0A6A6TCC2</accession>
<feature type="transmembrane region" description="Helical" evidence="7">
    <location>
        <begin position="419"/>
        <end position="438"/>
    </location>
</feature>
<dbReference type="OrthoDB" id="3900342at2759"/>
<dbReference type="AlphaFoldDB" id="A0A6A6TCC2"/>
<feature type="transmembrane region" description="Helical" evidence="7">
    <location>
        <begin position="56"/>
        <end position="76"/>
    </location>
</feature>
<evidence type="ECO:0000256" key="7">
    <source>
        <dbReference type="SAM" id="Phobius"/>
    </source>
</evidence>
<dbReference type="EMBL" id="MU004327">
    <property type="protein sequence ID" value="KAF2657272.1"/>
    <property type="molecule type" value="Genomic_DNA"/>
</dbReference>
<reference evidence="9" key="1">
    <citation type="journal article" date="2020" name="Stud. Mycol.">
        <title>101 Dothideomycetes genomes: a test case for predicting lifestyles and emergence of pathogens.</title>
        <authorList>
            <person name="Haridas S."/>
            <person name="Albert R."/>
            <person name="Binder M."/>
            <person name="Bloem J."/>
            <person name="Labutti K."/>
            <person name="Salamov A."/>
            <person name="Andreopoulos B."/>
            <person name="Baker S."/>
            <person name="Barry K."/>
            <person name="Bills G."/>
            <person name="Bluhm B."/>
            <person name="Cannon C."/>
            <person name="Castanera R."/>
            <person name="Culley D."/>
            <person name="Daum C."/>
            <person name="Ezra D."/>
            <person name="Gonzalez J."/>
            <person name="Henrissat B."/>
            <person name="Kuo A."/>
            <person name="Liang C."/>
            <person name="Lipzen A."/>
            <person name="Lutzoni F."/>
            <person name="Magnuson J."/>
            <person name="Mondo S."/>
            <person name="Nolan M."/>
            <person name="Ohm R."/>
            <person name="Pangilinan J."/>
            <person name="Park H.-J."/>
            <person name="Ramirez L."/>
            <person name="Alfaro M."/>
            <person name="Sun H."/>
            <person name="Tritt A."/>
            <person name="Yoshinaga Y."/>
            <person name="Zwiers L.-H."/>
            <person name="Turgeon B."/>
            <person name="Goodwin S."/>
            <person name="Spatafora J."/>
            <person name="Crous P."/>
            <person name="Grigoriev I."/>
        </authorList>
    </citation>
    <scope>NUCLEOTIDE SEQUENCE</scope>
    <source>
        <strain evidence="9">CBS 122681</strain>
    </source>
</reference>
<feature type="transmembrane region" description="Helical" evidence="7">
    <location>
        <begin position="166"/>
        <end position="186"/>
    </location>
</feature>